<evidence type="ECO:0000313" key="7">
    <source>
        <dbReference type="Proteomes" id="UP000186583"/>
    </source>
</evidence>
<dbReference type="PANTHER" id="PTHR35897">
    <property type="entry name" value="METHYLTRANSFERASE AUSD"/>
    <property type="match status" value="1"/>
</dbReference>
<proteinExistence type="inferred from homology"/>
<evidence type="ECO:0000256" key="3">
    <source>
        <dbReference type="ARBA" id="ARBA00022691"/>
    </source>
</evidence>
<keyword evidence="3" id="KW-0949">S-adenosyl-L-methionine</keyword>
<dbReference type="CDD" id="cd02440">
    <property type="entry name" value="AdoMet_MTases"/>
    <property type="match status" value="1"/>
</dbReference>
<dbReference type="GO" id="GO:0016740">
    <property type="term" value="F:transferase activity"/>
    <property type="evidence" value="ECO:0007669"/>
    <property type="project" value="UniProtKB-KW"/>
</dbReference>
<reference evidence="6 7" key="1">
    <citation type="submission" date="2016-11" db="EMBL/GenBank/DDBJ databases">
        <title>Draft Genome Assembly of Colletotrichum chlorophyti a pathogen of herbaceous plants.</title>
        <authorList>
            <person name="Gan P."/>
            <person name="Narusaka M."/>
            <person name="Tsushima A."/>
            <person name="Narusaka Y."/>
            <person name="Takano Y."/>
            <person name="Shirasu K."/>
        </authorList>
    </citation>
    <scope>NUCLEOTIDE SEQUENCE [LARGE SCALE GENOMIC DNA]</scope>
    <source>
        <strain evidence="6 7">NTL11</strain>
    </source>
</reference>
<evidence type="ECO:0000313" key="6">
    <source>
        <dbReference type="EMBL" id="OLN87741.1"/>
    </source>
</evidence>
<comment type="caution">
    <text evidence="6">The sequence shown here is derived from an EMBL/GenBank/DDBJ whole genome shotgun (WGS) entry which is preliminary data.</text>
</comment>
<dbReference type="InterPro" id="IPR051654">
    <property type="entry name" value="Meroterpenoid_MTases"/>
</dbReference>
<keyword evidence="7" id="KW-1185">Reference proteome</keyword>
<dbReference type="Pfam" id="PF13649">
    <property type="entry name" value="Methyltransf_25"/>
    <property type="match status" value="1"/>
</dbReference>
<feature type="domain" description="Methyltransferase" evidence="5">
    <location>
        <begin position="96"/>
        <end position="196"/>
    </location>
</feature>
<dbReference type="STRING" id="708187.A0A1Q8RTU1"/>
<dbReference type="InterPro" id="IPR029063">
    <property type="entry name" value="SAM-dependent_MTases_sf"/>
</dbReference>
<evidence type="ECO:0000256" key="1">
    <source>
        <dbReference type="ARBA" id="ARBA00005179"/>
    </source>
</evidence>
<dbReference type="AlphaFoldDB" id="A0A1Q8RTU1"/>
<gene>
    <name evidence="6" type="ORF">CCHL11_05659</name>
</gene>
<dbReference type="Gene3D" id="3.40.50.150">
    <property type="entry name" value="Vaccinia Virus protein VP39"/>
    <property type="match status" value="1"/>
</dbReference>
<comment type="similarity">
    <text evidence="4">Belongs to the class I-like SAM-binding methyltransferase superfamily.</text>
</comment>
<dbReference type="SUPFAM" id="SSF53335">
    <property type="entry name" value="S-adenosyl-L-methionine-dependent methyltransferases"/>
    <property type="match status" value="1"/>
</dbReference>
<keyword evidence="2" id="KW-0808">Transferase</keyword>
<dbReference type="OrthoDB" id="2094832at2759"/>
<protein>
    <recommendedName>
        <fullName evidence="5">Methyltransferase domain-containing protein</fullName>
    </recommendedName>
</protein>
<dbReference type="PANTHER" id="PTHR35897:SF1">
    <property type="entry name" value="METHYLTRANSFERASE AUSD"/>
    <property type="match status" value="1"/>
</dbReference>
<evidence type="ECO:0000256" key="4">
    <source>
        <dbReference type="ARBA" id="ARBA00038314"/>
    </source>
</evidence>
<dbReference type="InterPro" id="IPR041698">
    <property type="entry name" value="Methyltransf_25"/>
</dbReference>
<comment type="pathway">
    <text evidence="1">Secondary metabolite biosynthesis.</text>
</comment>
<name>A0A1Q8RTU1_9PEZI</name>
<sequence length="281" mass="32385">MQVADTQIVFGDKNKAAPWYSAEAEISPESRKMLEEYSHIPPEEVQDHVLTIRDKIWDVFPYPCIGAFHFLDFNLSRRPIYPQMVAKLHEPGAMHLEVACCVGQDLRHLVYDGVPSERIVAVELEQGYIEAGYELFRDRETLKTRFLNADMLDEDNAKLNELEGKFDSAHLGLCLHLWTREDQMKVLRRVIRLLKQEPGVVIVGHAAGHADGVVLPGIFNKPALRHNLESWEKMWADISKDTGTRWKLKTEMNDGVKPGAKRPSWWDKDWRLLGFEVTRLE</sequence>
<evidence type="ECO:0000259" key="5">
    <source>
        <dbReference type="Pfam" id="PF13649"/>
    </source>
</evidence>
<dbReference type="Proteomes" id="UP000186583">
    <property type="component" value="Unassembled WGS sequence"/>
</dbReference>
<accession>A0A1Q8RTU1</accession>
<dbReference type="EMBL" id="MPGH01000089">
    <property type="protein sequence ID" value="OLN87741.1"/>
    <property type="molecule type" value="Genomic_DNA"/>
</dbReference>
<organism evidence="6 7">
    <name type="scientific">Colletotrichum chlorophyti</name>
    <dbReference type="NCBI Taxonomy" id="708187"/>
    <lineage>
        <taxon>Eukaryota</taxon>
        <taxon>Fungi</taxon>
        <taxon>Dikarya</taxon>
        <taxon>Ascomycota</taxon>
        <taxon>Pezizomycotina</taxon>
        <taxon>Sordariomycetes</taxon>
        <taxon>Hypocreomycetidae</taxon>
        <taxon>Glomerellales</taxon>
        <taxon>Glomerellaceae</taxon>
        <taxon>Colletotrichum</taxon>
    </lineage>
</organism>
<evidence type="ECO:0000256" key="2">
    <source>
        <dbReference type="ARBA" id="ARBA00022679"/>
    </source>
</evidence>